<name>Q22AN4_TETTS</name>
<proteinExistence type="predicted"/>
<dbReference type="InterPro" id="IPR017907">
    <property type="entry name" value="Znf_RING_CS"/>
</dbReference>
<feature type="region of interest" description="Disordered" evidence="5">
    <location>
        <begin position="421"/>
        <end position="442"/>
    </location>
</feature>
<accession>Q22AN4</accession>
<feature type="region of interest" description="Disordered" evidence="5">
    <location>
        <begin position="189"/>
        <end position="222"/>
    </location>
</feature>
<dbReference type="InterPro" id="IPR001841">
    <property type="entry name" value="Znf_RING"/>
</dbReference>
<feature type="region of interest" description="Disordered" evidence="5">
    <location>
        <begin position="646"/>
        <end position="676"/>
    </location>
</feature>
<evidence type="ECO:0000256" key="4">
    <source>
        <dbReference type="PROSITE-ProRule" id="PRU00175"/>
    </source>
</evidence>
<dbReference type="InParanoid" id="Q22AN4"/>
<sequence>MKKFIRNFKDQQNINKHLFCSICHEVFRRPVIIACGHTFCKHCIQLWKVNHKFCPNCRQTIQKKDNLLKNLIPQQIIDELDMNCASEECKWTGKLQDLEKHYSQCQFFQKIKQSETNPDTTKAITIEEELSAADGSDVEIVEVKNLKSSSKVQQGIQNQNSKIGIQKVIAKPKQKSLLNKMQAQRKSFNNYRIKSQSVSSSQLESESENKSNSSDEHEDSFSDFQKYEKHQQENDQGVMEEEQDEINLIKDVRKKVIKISYEKQEVPKSKLSNNIEQSMEIEMQQKEIQALQDKPLNLSDDEDENSIKDIEDIFSKIQERNKKQSDEIIQNQKKDNFDNNLDKNFHESLNDQISHNQINPQNLYDNLKQNIQLDDMEKCYSSYLQKFSSSKQDKDKNDQDNLNSDYKHKQQEENMIIDNPVIPFSCVSPNNSNKNQHDDEDGNLIKSVDLKQPVQQSQNYLKSSSKNIQEDQNLNVNQFSPQKFQEEQLLLQNSNNKLNPDQKDQSLEIQNDHSALKQNEQIENIEQGNQDGQQISSEQSKQQEKQQEPIQIDNQLNNGSNLNQNNNNSDLEQNKIFQEKQVDVVNKEIEQQQEYQNGNLENDDEEEEESKCNRVGKIQQQEMNYQLQNVDYKQYAGQKVINEQNHLIQEKNEQSAQKMKENQNNKQEGEQQKKKNPIIDILFGFWKN</sequence>
<dbReference type="Pfam" id="PF13445">
    <property type="entry name" value="zf-RING_UBOX"/>
    <property type="match status" value="1"/>
</dbReference>
<organism evidence="7 8">
    <name type="scientific">Tetrahymena thermophila (strain SB210)</name>
    <dbReference type="NCBI Taxonomy" id="312017"/>
    <lineage>
        <taxon>Eukaryota</taxon>
        <taxon>Sar</taxon>
        <taxon>Alveolata</taxon>
        <taxon>Ciliophora</taxon>
        <taxon>Intramacronucleata</taxon>
        <taxon>Oligohymenophorea</taxon>
        <taxon>Hymenostomatida</taxon>
        <taxon>Tetrahymenina</taxon>
        <taxon>Tetrahymenidae</taxon>
        <taxon>Tetrahymena</taxon>
    </lineage>
</organism>
<evidence type="ECO:0000259" key="6">
    <source>
        <dbReference type="PROSITE" id="PS50089"/>
    </source>
</evidence>
<dbReference type="OrthoDB" id="305238at2759"/>
<dbReference type="SMART" id="SM00184">
    <property type="entry name" value="RING"/>
    <property type="match status" value="1"/>
</dbReference>
<evidence type="ECO:0000256" key="3">
    <source>
        <dbReference type="ARBA" id="ARBA00022833"/>
    </source>
</evidence>
<feature type="compositionally biased region" description="Low complexity" evidence="5">
    <location>
        <begin position="548"/>
        <end position="571"/>
    </location>
</feature>
<keyword evidence="8" id="KW-1185">Reference proteome</keyword>
<dbReference type="RefSeq" id="XP_001030023.2">
    <property type="nucleotide sequence ID" value="XM_001030023.2"/>
</dbReference>
<dbReference type="PROSITE" id="PS00518">
    <property type="entry name" value="ZF_RING_1"/>
    <property type="match status" value="1"/>
</dbReference>
<evidence type="ECO:0000313" key="7">
    <source>
        <dbReference type="EMBL" id="EAR82360.2"/>
    </source>
</evidence>
<feature type="compositionally biased region" description="Low complexity" evidence="5">
    <location>
        <begin position="194"/>
        <end position="204"/>
    </location>
</feature>
<feature type="domain" description="RING-type" evidence="6">
    <location>
        <begin position="20"/>
        <end position="58"/>
    </location>
</feature>
<dbReference type="GO" id="GO:0004842">
    <property type="term" value="F:ubiquitin-protein transferase activity"/>
    <property type="evidence" value="ECO:0007669"/>
    <property type="project" value="InterPro"/>
</dbReference>
<dbReference type="PROSITE" id="PS50089">
    <property type="entry name" value="ZF_RING_2"/>
    <property type="match status" value="1"/>
</dbReference>
<feature type="region of interest" description="Disordered" evidence="5">
    <location>
        <begin position="495"/>
        <end position="614"/>
    </location>
</feature>
<keyword evidence="2 4" id="KW-0863">Zinc-finger</keyword>
<feature type="compositionally biased region" description="Basic and acidic residues" evidence="5">
    <location>
        <begin position="500"/>
        <end position="515"/>
    </location>
</feature>
<dbReference type="GO" id="GO:0008270">
    <property type="term" value="F:zinc ion binding"/>
    <property type="evidence" value="ECO:0007669"/>
    <property type="project" value="UniProtKB-KW"/>
</dbReference>
<keyword evidence="3" id="KW-0862">Zinc</keyword>
<reference evidence="8" key="1">
    <citation type="journal article" date="2006" name="PLoS Biol.">
        <title>Macronuclear genome sequence of the ciliate Tetrahymena thermophila, a model eukaryote.</title>
        <authorList>
            <person name="Eisen J.A."/>
            <person name="Coyne R.S."/>
            <person name="Wu M."/>
            <person name="Wu D."/>
            <person name="Thiagarajan M."/>
            <person name="Wortman J.R."/>
            <person name="Badger J.H."/>
            <person name="Ren Q."/>
            <person name="Amedeo P."/>
            <person name="Jones K.M."/>
            <person name="Tallon L.J."/>
            <person name="Delcher A.L."/>
            <person name="Salzberg S.L."/>
            <person name="Silva J.C."/>
            <person name="Haas B.J."/>
            <person name="Majoros W.H."/>
            <person name="Farzad M."/>
            <person name="Carlton J.M."/>
            <person name="Smith R.K. Jr."/>
            <person name="Garg J."/>
            <person name="Pearlman R.E."/>
            <person name="Karrer K.M."/>
            <person name="Sun L."/>
            <person name="Manning G."/>
            <person name="Elde N.C."/>
            <person name="Turkewitz A.P."/>
            <person name="Asai D.J."/>
            <person name="Wilkes D.E."/>
            <person name="Wang Y."/>
            <person name="Cai H."/>
            <person name="Collins K."/>
            <person name="Stewart B.A."/>
            <person name="Lee S.R."/>
            <person name="Wilamowska K."/>
            <person name="Weinberg Z."/>
            <person name="Ruzzo W.L."/>
            <person name="Wloga D."/>
            <person name="Gaertig J."/>
            <person name="Frankel J."/>
            <person name="Tsao C.-C."/>
            <person name="Gorovsky M.A."/>
            <person name="Keeling P.J."/>
            <person name="Waller R.F."/>
            <person name="Patron N.J."/>
            <person name="Cherry J.M."/>
            <person name="Stover N.A."/>
            <person name="Krieger C.J."/>
            <person name="del Toro C."/>
            <person name="Ryder H.F."/>
            <person name="Williamson S.C."/>
            <person name="Barbeau R.A."/>
            <person name="Hamilton E.P."/>
            <person name="Orias E."/>
        </authorList>
    </citation>
    <scope>NUCLEOTIDE SEQUENCE [LARGE SCALE GENOMIC DNA]</scope>
    <source>
        <strain evidence="8">SB210</strain>
    </source>
</reference>
<feature type="compositionally biased region" description="Basic and acidic residues" evidence="5">
    <location>
        <begin position="577"/>
        <end position="590"/>
    </location>
</feature>
<dbReference type="HOGENOM" id="CLU_343439_0_0_1"/>
<dbReference type="InterPro" id="IPR027370">
    <property type="entry name" value="Znf-RING_euk"/>
</dbReference>
<evidence type="ECO:0000256" key="2">
    <source>
        <dbReference type="ARBA" id="ARBA00022771"/>
    </source>
</evidence>
<keyword evidence="1" id="KW-0479">Metal-binding</keyword>
<protein>
    <submittedName>
        <fullName evidence="7">Zinc finger, C3HC4 type (RING finger) protein</fullName>
    </submittedName>
</protein>
<dbReference type="Gene3D" id="3.30.40.10">
    <property type="entry name" value="Zinc/RING finger domain, C3HC4 (zinc finger)"/>
    <property type="match status" value="1"/>
</dbReference>
<dbReference type="eggNOG" id="ENOG502SAY2">
    <property type="taxonomic scope" value="Eukaryota"/>
</dbReference>
<evidence type="ECO:0000256" key="1">
    <source>
        <dbReference type="ARBA" id="ARBA00022723"/>
    </source>
</evidence>
<feature type="compositionally biased region" description="Basic and acidic residues" evidence="5">
    <location>
        <begin position="648"/>
        <end position="673"/>
    </location>
</feature>
<dbReference type="GO" id="GO:0016567">
    <property type="term" value="P:protein ubiquitination"/>
    <property type="evidence" value="ECO:0007669"/>
    <property type="project" value="InterPro"/>
</dbReference>
<dbReference type="InterPro" id="IPR003613">
    <property type="entry name" value="Ubox_domain"/>
</dbReference>
<dbReference type="Proteomes" id="UP000009168">
    <property type="component" value="Unassembled WGS sequence"/>
</dbReference>
<dbReference type="EMBL" id="GG662520">
    <property type="protein sequence ID" value="EAR82360.2"/>
    <property type="molecule type" value="Genomic_DNA"/>
</dbReference>
<dbReference type="STRING" id="312017.Q22AN4"/>
<dbReference type="SUPFAM" id="SSF57850">
    <property type="entry name" value="RING/U-box"/>
    <property type="match status" value="1"/>
</dbReference>
<evidence type="ECO:0000313" key="8">
    <source>
        <dbReference type="Proteomes" id="UP000009168"/>
    </source>
</evidence>
<dbReference type="KEGG" id="tet:TTHERM_01179910"/>
<feature type="region of interest" description="Disordered" evidence="5">
    <location>
        <begin position="320"/>
        <end position="344"/>
    </location>
</feature>
<dbReference type="SMART" id="SM00504">
    <property type="entry name" value="Ubox"/>
    <property type="match status" value="1"/>
</dbReference>
<dbReference type="GeneID" id="7846419"/>
<gene>
    <name evidence="7" type="ORF">TTHERM_01179910</name>
</gene>
<dbReference type="AlphaFoldDB" id="Q22AN4"/>
<dbReference type="InterPro" id="IPR013083">
    <property type="entry name" value="Znf_RING/FYVE/PHD"/>
</dbReference>
<evidence type="ECO:0000256" key="5">
    <source>
        <dbReference type="SAM" id="MobiDB-lite"/>
    </source>
</evidence>
<feature type="compositionally biased region" description="Polar residues" evidence="5">
    <location>
        <begin position="516"/>
        <end position="532"/>
    </location>
</feature>